<reference evidence="1 2" key="1">
    <citation type="submission" date="2018-08" db="EMBL/GenBank/DDBJ databases">
        <title>Genome and evolution of the arbuscular mycorrhizal fungus Diversispora epigaea (formerly Glomus versiforme) and its bacterial endosymbionts.</title>
        <authorList>
            <person name="Sun X."/>
            <person name="Fei Z."/>
            <person name="Harrison M."/>
        </authorList>
    </citation>
    <scope>NUCLEOTIDE SEQUENCE [LARGE SCALE GENOMIC DNA]</scope>
    <source>
        <strain evidence="1 2">IT104</strain>
    </source>
</reference>
<keyword evidence="2" id="KW-1185">Reference proteome</keyword>
<dbReference type="AlphaFoldDB" id="A0A397GQ38"/>
<dbReference type="EMBL" id="PQFF01000421">
    <property type="protein sequence ID" value="RHZ51163.1"/>
    <property type="molecule type" value="Genomic_DNA"/>
</dbReference>
<sequence>MSELRKKLSQYIDFELEEIHLPITEEDKQLFRELITGQKEMTDIVMEEYRFPFFSQVRKKIYTYNVRRRD</sequence>
<dbReference type="Proteomes" id="UP000266861">
    <property type="component" value="Unassembled WGS sequence"/>
</dbReference>
<comment type="caution">
    <text evidence="1">The sequence shown here is derived from an EMBL/GenBank/DDBJ whole genome shotgun (WGS) entry which is preliminary data.</text>
</comment>
<proteinExistence type="predicted"/>
<name>A0A397GQ38_9GLOM</name>
<accession>A0A397GQ38</accession>
<evidence type="ECO:0000313" key="1">
    <source>
        <dbReference type="EMBL" id="RHZ51163.1"/>
    </source>
</evidence>
<protein>
    <submittedName>
        <fullName evidence="1">Uncharacterized protein</fullName>
    </submittedName>
</protein>
<evidence type="ECO:0000313" key="2">
    <source>
        <dbReference type="Proteomes" id="UP000266861"/>
    </source>
</evidence>
<dbReference type="OrthoDB" id="2386437at2759"/>
<organism evidence="1 2">
    <name type="scientific">Diversispora epigaea</name>
    <dbReference type="NCBI Taxonomy" id="1348612"/>
    <lineage>
        <taxon>Eukaryota</taxon>
        <taxon>Fungi</taxon>
        <taxon>Fungi incertae sedis</taxon>
        <taxon>Mucoromycota</taxon>
        <taxon>Glomeromycotina</taxon>
        <taxon>Glomeromycetes</taxon>
        <taxon>Diversisporales</taxon>
        <taxon>Diversisporaceae</taxon>
        <taxon>Diversispora</taxon>
    </lineage>
</organism>
<gene>
    <name evidence="1" type="ORF">Glove_482g16</name>
</gene>